<dbReference type="PANTHER" id="PTHR15665">
    <property type="entry name" value="ASTEROID PROTEIN"/>
    <property type="match status" value="1"/>
</dbReference>
<sequence length="705" mass="80568">MGIRGLSTFFNNNPDLTKSHKLYNTPVIIDGNNLIHLLYFANKIDCMYGGDYYKYAKAIRKYFSAFNGCNIKPIVIFDGGYDKSDRKFQTSLSRSKTRLSLTQHVAKYGDCAGNFLPICAKEVFRDVLSEMGISFALCDFEADDQITALANHYKCPVLSDDSDFFIFDVHNGFIRLSSIEMVVQEDDIEGIKVKYLECEIYHIDKFLSYFPGLERNVLPLFGTLVGNDYANSTEFETFFSSINISKRNTRGLRVNPRQKKIVRLLTWLEHCNLNEAIKQVLDHLKKKKRDRIEDVINMSIDGYKTQNCDLMHVIEGSLEKLERILNLNPKLKAPCGQTLPIPFVIAFHLGKLPSFFLNIINLHRTFLQAQVENTSVESSYICSRYIRQVIYGILLKHTVADEKIHEEDCLGHIEEYDHRTGRISLEPVSAVFSLGNGNPIPSITDVFSMGKQCAQQFLLDVLTVDLDLVVSLPDELQLLFSSIIYWLKNCSHPPSEDFLHALILNIIYFQVVLKKSSAQKVDNSLISNISSEDIELAAQNLKKYLQKPTLNKGNPLFLDVVHSFSQLQTCILYTMFLNSLLDFPYKNPKLHETLAGTLLYNLTKDLLHRPFPDLFISELLGRKSKLRSLFDNLKGKLFSSVPEDCIKQTDRSHLQKVKKEAKKNSSRKNYPSDAEKDIDALCAELENMNTHYKTSTVERLGEIFI</sequence>
<protein>
    <submittedName>
        <fullName evidence="2">Protein asteroid 1</fullName>
    </submittedName>
</protein>
<keyword evidence="3" id="KW-1185">Reference proteome</keyword>
<evidence type="ECO:0000313" key="3">
    <source>
        <dbReference type="Proteomes" id="UP000499080"/>
    </source>
</evidence>
<accession>A0A4Y2P1Z7</accession>
<dbReference type="Gene3D" id="3.40.50.1010">
    <property type="entry name" value="5'-nuclease"/>
    <property type="match status" value="1"/>
</dbReference>
<dbReference type="InterPro" id="IPR026832">
    <property type="entry name" value="Asteroid"/>
</dbReference>
<comment type="similarity">
    <text evidence="1">Belongs to the asteroid family.</text>
</comment>
<gene>
    <name evidence="2" type="primary">ASTE1</name>
    <name evidence="2" type="ORF">AVEN_73916_1</name>
</gene>
<organism evidence="2 3">
    <name type="scientific">Araneus ventricosus</name>
    <name type="common">Orbweaver spider</name>
    <name type="synonym">Epeira ventricosa</name>
    <dbReference type="NCBI Taxonomy" id="182803"/>
    <lineage>
        <taxon>Eukaryota</taxon>
        <taxon>Metazoa</taxon>
        <taxon>Ecdysozoa</taxon>
        <taxon>Arthropoda</taxon>
        <taxon>Chelicerata</taxon>
        <taxon>Arachnida</taxon>
        <taxon>Araneae</taxon>
        <taxon>Araneomorphae</taxon>
        <taxon>Entelegynae</taxon>
        <taxon>Araneoidea</taxon>
        <taxon>Araneidae</taxon>
        <taxon>Araneus</taxon>
    </lineage>
</organism>
<dbReference type="OrthoDB" id="6421209at2759"/>
<evidence type="ECO:0000256" key="1">
    <source>
        <dbReference type="ARBA" id="ARBA00007398"/>
    </source>
</evidence>
<dbReference type="PANTHER" id="PTHR15665:SF1">
    <property type="entry name" value="PROTEIN ASTEROID HOMOLOG 1"/>
    <property type="match status" value="1"/>
</dbReference>
<reference evidence="2 3" key="1">
    <citation type="journal article" date="2019" name="Sci. Rep.">
        <title>Orb-weaving spider Araneus ventricosus genome elucidates the spidroin gene catalogue.</title>
        <authorList>
            <person name="Kono N."/>
            <person name="Nakamura H."/>
            <person name="Ohtoshi R."/>
            <person name="Moran D.A.P."/>
            <person name="Shinohara A."/>
            <person name="Yoshida Y."/>
            <person name="Fujiwara M."/>
            <person name="Mori M."/>
            <person name="Tomita M."/>
            <person name="Arakawa K."/>
        </authorList>
    </citation>
    <scope>NUCLEOTIDE SEQUENCE [LARGE SCALE GENOMIC DNA]</scope>
</reference>
<name>A0A4Y2P1Z7_ARAVE</name>
<comment type="caution">
    <text evidence="2">The sequence shown here is derived from an EMBL/GenBank/DDBJ whole genome shotgun (WGS) entry which is preliminary data.</text>
</comment>
<dbReference type="Proteomes" id="UP000499080">
    <property type="component" value="Unassembled WGS sequence"/>
</dbReference>
<dbReference type="SUPFAM" id="SSF88723">
    <property type="entry name" value="PIN domain-like"/>
    <property type="match status" value="1"/>
</dbReference>
<dbReference type="EMBL" id="BGPR01010293">
    <property type="protein sequence ID" value="GBN45384.1"/>
    <property type="molecule type" value="Genomic_DNA"/>
</dbReference>
<proteinExistence type="inferred from homology"/>
<dbReference type="InterPro" id="IPR029060">
    <property type="entry name" value="PIN-like_dom_sf"/>
</dbReference>
<evidence type="ECO:0000313" key="2">
    <source>
        <dbReference type="EMBL" id="GBN45384.1"/>
    </source>
</evidence>
<dbReference type="AlphaFoldDB" id="A0A4Y2P1Z7"/>